<reference evidence="8 9" key="1">
    <citation type="submission" date="2020-06" db="EMBL/GenBank/DDBJ databases">
        <authorList>
            <person name="De Coninck B."/>
            <person name="Ibrahim H."/>
        </authorList>
    </citation>
    <scope>NUCLEOTIDE SEQUENCE [LARGE SCALE GENOMIC DNA]</scope>
    <source>
        <strain evidence="8">Ag_rhizogenes_K599</strain>
    </source>
</reference>
<dbReference type="EMBL" id="CAICSX020000002">
    <property type="protein sequence ID" value="CAD0216685.1"/>
    <property type="molecule type" value="Genomic_DNA"/>
</dbReference>
<dbReference type="SUPFAM" id="SSF56801">
    <property type="entry name" value="Acetyl-CoA synthetase-like"/>
    <property type="match status" value="1"/>
</dbReference>
<dbReference type="Proteomes" id="UP000528185">
    <property type="component" value="Unassembled WGS sequence"/>
</dbReference>
<evidence type="ECO:0000259" key="6">
    <source>
        <dbReference type="Pfam" id="PF00501"/>
    </source>
</evidence>
<evidence type="ECO:0000256" key="5">
    <source>
        <dbReference type="SAM" id="MobiDB-lite"/>
    </source>
</evidence>
<dbReference type="InterPro" id="IPR045851">
    <property type="entry name" value="AMP-bd_C_sf"/>
</dbReference>
<feature type="domain" description="AMP-dependent synthetase/ligase" evidence="6">
    <location>
        <begin position="1"/>
        <end position="171"/>
    </location>
</feature>
<dbReference type="Pfam" id="PF13193">
    <property type="entry name" value="AMP-binding_C"/>
    <property type="match status" value="1"/>
</dbReference>
<protein>
    <submittedName>
        <fullName evidence="8">Long-chain-fatty-acid--CoA ligase</fullName>
    </submittedName>
</protein>
<feature type="domain" description="AMP-binding enzyme C-terminal" evidence="7">
    <location>
        <begin position="220"/>
        <end position="295"/>
    </location>
</feature>
<dbReference type="PANTHER" id="PTHR43859:SF4">
    <property type="entry name" value="BUTANOATE--COA LIGASE AAE1-RELATED"/>
    <property type="match status" value="1"/>
</dbReference>
<evidence type="ECO:0000256" key="1">
    <source>
        <dbReference type="ARBA" id="ARBA00006432"/>
    </source>
</evidence>
<evidence type="ECO:0000313" key="8">
    <source>
        <dbReference type="EMBL" id="CAD0216685.1"/>
    </source>
</evidence>
<name>A0AAN2A8L7_RHIRH</name>
<feature type="compositionally biased region" description="Basic and acidic residues" evidence="5">
    <location>
        <begin position="349"/>
        <end position="359"/>
    </location>
</feature>
<feature type="region of interest" description="Disordered" evidence="5">
    <location>
        <begin position="337"/>
        <end position="359"/>
    </location>
</feature>
<dbReference type="GO" id="GO:0006631">
    <property type="term" value="P:fatty acid metabolic process"/>
    <property type="evidence" value="ECO:0007669"/>
    <property type="project" value="UniProtKB-KW"/>
</dbReference>
<dbReference type="Pfam" id="PF00501">
    <property type="entry name" value="AMP-binding"/>
    <property type="match status" value="1"/>
</dbReference>
<dbReference type="PANTHER" id="PTHR43859">
    <property type="entry name" value="ACYL-ACTIVATING ENZYME"/>
    <property type="match status" value="1"/>
</dbReference>
<evidence type="ECO:0000256" key="4">
    <source>
        <dbReference type="ARBA" id="ARBA00023098"/>
    </source>
</evidence>
<sequence>MFHVNAWGIPFSALIVGAKLVMPGANLDGASLYSLFESEGVTIAGGVPTVWMALLDWMDANARSFSSLQRIAVGGSAPPLDMINRFQSRNIMVRHAWGMTETSPIGLVSAKLPKHQNLSSEKQALNLTKQSRPIYGVEIRVDRADGKPIPRDGKAMGNLLVRDPWIASDYFDNGQNSTHEDNGWFDTNDVVTVDADNIVQIVDRTKDLIKSGGEWISSIELENSAQAHPSMKEAAAVAKLDQRWGERPVLVVQLQPNALFTYDDMVSLYSGKVGKWSIPDEVIIVDELPHNATGKLLKSAIRELVTARLGPARQTRRMTTKRPLPFSCRRFLLQAGQPRHSGENQSLPEHLRKPLSDLY</sequence>
<accession>A0AAN2A8L7</accession>
<dbReference type="InterPro" id="IPR042099">
    <property type="entry name" value="ANL_N_sf"/>
</dbReference>
<dbReference type="InterPro" id="IPR025110">
    <property type="entry name" value="AMP-bd_C"/>
</dbReference>
<organism evidence="8 9">
    <name type="scientific">Rhizobium rhizogenes</name>
    <name type="common">Agrobacterium rhizogenes</name>
    <dbReference type="NCBI Taxonomy" id="359"/>
    <lineage>
        <taxon>Bacteria</taxon>
        <taxon>Pseudomonadati</taxon>
        <taxon>Pseudomonadota</taxon>
        <taxon>Alphaproteobacteria</taxon>
        <taxon>Hyphomicrobiales</taxon>
        <taxon>Rhizobiaceae</taxon>
        <taxon>Rhizobium/Agrobacterium group</taxon>
        <taxon>Rhizobium</taxon>
    </lineage>
</organism>
<dbReference type="InterPro" id="IPR000873">
    <property type="entry name" value="AMP-dep_synth/lig_dom"/>
</dbReference>
<dbReference type="GO" id="GO:0016874">
    <property type="term" value="F:ligase activity"/>
    <property type="evidence" value="ECO:0007669"/>
    <property type="project" value="UniProtKB-KW"/>
</dbReference>
<evidence type="ECO:0000256" key="2">
    <source>
        <dbReference type="ARBA" id="ARBA00022598"/>
    </source>
</evidence>
<comment type="similarity">
    <text evidence="1">Belongs to the ATP-dependent AMP-binding enzyme family.</text>
</comment>
<evidence type="ECO:0000313" key="9">
    <source>
        <dbReference type="Proteomes" id="UP000528185"/>
    </source>
</evidence>
<keyword evidence="4" id="KW-0443">Lipid metabolism</keyword>
<proteinExistence type="inferred from homology"/>
<comment type="caution">
    <text evidence="8">The sequence shown here is derived from an EMBL/GenBank/DDBJ whole genome shotgun (WGS) entry which is preliminary data.</text>
</comment>
<dbReference type="AlphaFoldDB" id="A0AAN2A8L7"/>
<evidence type="ECO:0000259" key="7">
    <source>
        <dbReference type="Pfam" id="PF13193"/>
    </source>
</evidence>
<keyword evidence="3" id="KW-0276">Fatty acid metabolism</keyword>
<evidence type="ECO:0000256" key="3">
    <source>
        <dbReference type="ARBA" id="ARBA00022832"/>
    </source>
</evidence>
<dbReference type="Gene3D" id="3.40.50.12780">
    <property type="entry name" value="N-terminal domain of ligase-like"/>
    <property type="match status" value="1"/>
</dbReference>
<gene>
    <name evidence="8" type="ORF">AGRHK599_LOCUS4948</name>
</gene>
<keyword evidence="2 8" id="KW-0436">Ligase</keyword>
<dbReference type="Gene3D" id="3.30.300.30">
    <property type="match status" value="1"/>
</dbReference>